<dbReference type="OrthoDB" id="9152996at2"/>
<organism evidence="2 3">
    <name type="scientific">Caballeronia udeis</name>
    <dbReference type="NCBI Taxonomy" id="1232866"/>
    <lineage>
        <taxon>Bacteria</taxon>
        <taxon>Pseudomonadati</taxon>
        <taxon>Pseudomonadota</taxon>
        <taxon>Betaproteobacteria</taxon>
        <taxon>Burkholderiales</taxon>
        <taxon>Burkholderiaceae</taxon>
        <taxon>Caballeronia</taxon>
    </lineage>
</organism>
<evidence type="ECO:0000256" key="1">
    <source>
        <dbReference type="SAM" id="Phobius"/>
    </source>
</evidence>
<keyword evidence="1" id="KW-0472">Membrane</keyword>
<evidence type="ECO:0000313" key="2">
    <source>
        <dbReference type="EMBL" id="SAL73294.1"/>
    </source>
</evidence>
<dbReference type="EMBL" id="FCOK02000132">
    <property type="protein sequence ID" value="SAL73294.1"/>
    <property type="molecule type" value="Genomic_DNA"/>
</dbReference>
<gene>
    <name evidence="2" type="ORF">AWB69_08977</name>
</gene>
<dbReference type="RefSeq" id="WP_062092981.1">
    <property type="nucleotide sequence ID" value="NZ_FCOK02000132.1"/>
</dbReference>
<evidence type="ECO:0008006" key="4">
    <source>
        <dbReference type="Google" id="ProtNLM"/>
    </source>
</evidence>
<feature type="transmembrane region" description="Helical" evidence="1">
    <location>
        <begin position="283"/>
        <end position="304"/>
    </location>
</feature>
<dbReference type="SUPFAM" id="SSF102405">
    <property type="entry name" value="MCP/YpsA-like"/>
    <property type="match status" value="1"/>
</dbReference>
<accession>A0A158JWD9</accession>
<proteinExistence type="predicted"/>
<reference evidence="2 3" key="1">
    <citation type="submission" date="2016-01" db="EMBL/GenBank/DDBJ databases">
        <authorList>
            <person name="Oliw E.H."/>
        </authorList>
    </citation>
    <scope>NUCLEOTIDE SEQUENCE [LARGE SCALE GENOMIC DNA]</scope>
    <source>
        <strain evidence="2">LMG 27134</strain>
    </source>
</reference>
<dbReference type="Gene3D" id="3.40.50.450">
    <property type="match status" value="1"/>
</dbReference>
<protein>
    <recommendedName>
        <fullName evidence="4">SMODS and SLOG-associating 2TM effector domain-containing protein</fullName>
    </recommendedName>
</protein>
<keyword evidence="1" id="KW-0812">Transmembrane</keyword>
<keyword evidence="1" id="KW-1133">Transmembrane helix</keyword>
<feature type="transmembrane region" description="Helical" evidence="1">
    <location>
        <begin position="439"/>
        <end position="462"/>
    </location>
</feature>
<dbReference type="Proteomes" id="UP000054683">
    <property type="component" value="Unassembled WGS sequence"/>
</dbReference>
<name>A0A158JWD9_9BURK</name>
<evidence type="ECO:0000313" key="3">
    <source>
        <dbReference type="Proteomes" id="UP000054683"/>
    </source>
</evidence>
<dbReference type="AlphaFoldDB" id="A0A158JWD9"/>
<feature type="transmembrane region" description="Helical" evidence="1">
    <location>
        <begin position="310"/>
        <end position="331"/>
    </location>
</feature>
<sequence length="559" mass="62622">MNTFQVPFVVAAIGYRHLPVEDEPRLKEVVAAELGRLAACAGPLTPCLLSSLAEGTSQLAVEVALMAGWEVMAILPMPLDDYEREFPAAESLTRFRSLLARCTRRRELSMATTLESDVPDQRSQQYRDLGRFFVRHAQIVVALWDGLSEDGEPGETAEVVRFAREGVTTPVSGGLPTEECAPVSNIHCRRVHGALHPASSELNTRHGVVEPDRRIIDSMRKFAESAHVCSRKWRVLVESNKESLLGKSPRGMPVPESLEPLIELYGLADTDAMKAQTLRRNSVFVILGIVLIAVLSHEFYTGLIPTQWMVLAYLVALLAAFAVHRWAFGYLRCDERYLDYRALAEGLRVQLFWVIAGQETKVSDHYLLHQATELGWIRVTLRNIALMTSPSTDAHNELAWFSEIRQRWLENQRNYFVGRDSRSGKALHHDARAKQWNSAALAAFFVGLAVIAPCLIGNITGLEHEMREWLLLTSTLALGLAGIFKAIEKVNAHEELSLRYQRMGQLYDLALKEFRAATNAGNVRRAQQCLTAIGQEALAENAEWLLLHRDRPFEVPVGN</sequence>